<keyword evidence="1" id="KW-1133">Transmembrane helix</keyword>
<dbReference type="Proteomes" id="UP000441354">
    <property type="component" value="Unassembled WGS sequence"/>
</dbReference>
<feature type="transmembrane region" description="Helical" evidence="1">
    <location>
        <begin position="12"/>
        <end position="36"/>
    </location>
</feature>
<organism evidence="2 3">
    <name type="scientific">Bacillus mesophilum</name>
    <dbReference type="NCBI Taxonomy" id="1071718"/>
    <lineage>
        <taxon>Bacteria</taxon>
        <taxon>Bacillati</taxon>
        <taxon>Bacillota</taxon>
        <taxon>Bacilli</taxon>
        <taxon>Bacillales</taxon>
        <taxon>Bacillaceae</taxon>
        <taxon>Bacillus</taxon>
    </lineage>
</organism>
<evidence type="ECO:0000256" key="1">
    <source>
        <dbReference type="SAM" id="Phobius"/>
    </source>
</evidence>
<gene>
    <name evidence="2" type="ORF">F7732_00405</name>
</gene>
<evidence type="ECO:0000313" key="3">
    <source>
        <dbReference type="Proteomes" id="UP000441354"/>
    </source>
</evidence>
<keyword evidence="3" id="KW-1185">Reference proteome</keyword>
<protein>
    <submittedName>
        <fullName evidence="2">Uncharacterized protein</fullName>
    </submittedName>
</protein>
<keyword evidence="1" id="KW-0472">Membrane</keyword>
<dbReference type="RefSeq" id="WP_151571755.1">
    <property type="nucleotide sequence ID" value="NZ_WBOT01000001.1"/>
</dbReference>
<name>A0A7V7RP92_9BACI</name>
<dbReference type="AlphaFoldDB" id="A0A7V7RP92"/>
<evidence type="ECO:0000313" key="2">
    <source>
        <dbReference type="EMBL" id="KAB2335071.1"/>
    </source>
</evidence>
<reference evidence="2 3" key="1">
    <citation type="journal article" date="2014" name="Arch. Microbiol.">
        <title>Bacillus mesophilum sp. nov., strain IITR-54T, a novel 4-chlorobiphenyl dechlorinating bacterium.</title>
        <authorList>
            <person name="Manickam N."/>
            <person name="Singh N.K."/>
            <person name="Bajaj A."/>
            <person name="Kumar R.M."/>
            <person name="Kaur G."/>
            <person name="Kaur N."/>
            <person name="Bala M."/>
            <person name="Kumar A."/>
            <person name="Mayilraj S."/>
        </authorList>
    </citation>
    <scope>NUCLEOTIDE SEQUENCE [LARGE SCALE GENOMIC DNA]</scope>
    <source>
        <strain evidence="2 3">IITR-54</strain>
    </source>
</reference>
<dbReference type="OrthoDB" id="340214at2"/>
<comment type="caution">
    <text evidence="2">The sequence shown here is derived from an EMBL/GenBank/DDBJ whole genome shotgun (WGS) entry which is preliminary data.</text>
</comment>
<keyword evidence="1" id="KW-0812">Transmembrane</keyword>
<feature type="transmembrane region" description="Helical" evidence="1">
    <location>
        <begin position="70"/>
        <end position="88"/>
    </location>
</feature>
<accession>A0A7V7RP92</accession>
<sequence>MDLLTTHRKRQAYQFLLHSYLIGVSSYGLLLFIVFLNNKILEINDKTPTWEVTFLKSLLNSKENIKVSEVFFATMIGIVLAIILVVIINKKYIYKLANHLNISNKHGEDDVWDFLFGSNDVEWVTVRDPESKLVYQGAVSSYSQKDDKRELILSQVKVYKDKDDDDLKELYEKDFIYLSFDVCSKIIVEID</sequence>
<dbReference type="EMBL" id="WBOT01000001">
    <property type="protein sequence ID" value="KAB2335071.1"/>
    <property type="molecule type" value="Genomic_DNA"/>
</dbReference>
<proteinExistence type="predicted"/>